<reference evidence="9 10" key="1">
    <citation type="submission" date="2015-06" db="EMBL/GenBank/DDBJ databases">
        <title>Prevotella sp. 109, sp. nov., a novel member of the family Prevotellaceae isolated from human faeces.</title>
        <authorList>
            <person name="Shkoporov A.N."/>
            <person name="Chaplin A.V."/>
            <person name="Kafarskaia L.I."/>
            <person name="Efimov B.A."/>
        </authorList>
    </citation>
    <scope>NUCLEOTIDE SEQUENCE [LARGE SCALE GENOMIC DNA]</scope>
    <source>
        <strain evidence="9 10">109</strain>
    </source>
</reference>
<dbReference type="Gene3D" id="1.25.40.10">
    <property type="entry name" value="Tetratricopeptide repeat domain"/>
    <property type="match status" value="2"/>
</dbReference>
<comment type="similarity">
    <text evidence="5">Belongs to the Rap family.</text>
</comment>
<dbReference type="SMART" id="SM00028">
    <property type="entry name" value="TPR"/>
    <property type="match status" value="5"/>
</dbReference>
<keyword evidence="4 6" id="KW-0802">TPR repeat</keyword>
<dbReference type="EMBL" id="LFQU01000030">
    <property type="protein sequence ID" value="KOO67659.1"/>
    <property type="molecule type" value="Genomic_DNA"/>
</dbReference>
<sequence>MNIFNCIIIVLCVLISAGCDVERSSHSKALSAIDSVGDVSPRRALAMLDSIRPKINAADKADRNYYDLLRIKTEDKLYVAHTTDTLMLRLLDYYENEGDKRLLPMAYYYAGRVYNDMNDDTRALPYFQKTIELADTASPLRYKAYSQMGYIFLYQGLYYKGLKAFRHSYLYNKKIENKKSQAYSLCGMAYCYQRVKNESQAAECFEQALNLSKEANDSLLETDILAQIAKHYYKQSEYGKALMYANRALSRVNRINARAVLVIVAKIYDKVGRTDEAVNLYEKVYDLDNVYAKYGASKWLGHYYLRKNDLIRAAYFFDKYETYSDSVQNIIKTKDVARIDAVYNYTEKEKENIRLKYELAENRYIVYIFVFMCISLIFAFFAFISHLKKKRMSERIKYENETKYLKEKYEQSSAFVDENKRKIESLNVRLARVVDCNESLAAELKASREQLENQNRIANMQIANRELSQSKLTNSDIFRKIRAVLNDNTCERCDKKIPKDYWLMLDAEVNRHYAGFKDRLTELCKISEYEYRLCLLLKIGVRPADISILTNKERNSVSSARKRLYKKAFGKDAEPKMWDGFIQSL</sequence>
<evidence type="ECO:0000256" key="6">
    <source>
        <dbReference type="PROSITE-ProRule" id="PRU00339"/>
    </source>
</evidence>
<protein>
    <recommendedName>
        <fullName evidence="11">Tetratricopeptide repeat protein</fullName>
    </recommendedName>
</protein>
<dbReference type="SUPFAM" id="SSF48452">
    <property type="entry name" value="TPR-like"/>
    <property type="match status" value="2"/>
</dbReference>
<dbReference type="GO" id="GO:0005737">
    <property type="term" value="C:cytoplasm"/>
    <property type="evidence" value="ECO:0007669"/>
    <property type="project" value="UniProtKB-SubCell"/>
</dbReference>
<evidence type="ECO:0000313" key="9">
    <source>
        <dbReference type="EMBL" id="KOO67659.1"/>
    </source>
</evidence>
<evidence type="ECO:0000256" key="7">
    <source>
        <dbReference type="SAM" id="Coils"/>
    </source>
</evidence>
<evidence type="ECO:0000256" key="1">
    <source>
        <dbReference type="ARBA" id="ARBA00004496"/>
    </source>
</evidence>
<keyword evidence="8" id="KW-0472">Membrane</keyword>
<dbReference type="InterPro" id="IPR019734">
    <property type="entry name" value="TPR_rpt"/>
</dbReference>
<evidence type="ECO:0000256" key="3">
    <source>
        <dbReference type="ARBA" id="ARBA00022737"/>
    </source>
</evidence>
<evidence type="ECO:0000256" key="8">
    <source>
        <dbReference type="SAM" id="Phobius"/>
    </source>
</evidence>
<feature type="repeat" description="TPR" evidence="6">
    <location>
        <begin position="104"/>
        <end position="137"/>
    </location>
</feature>
<dbReference type="PROSITE" id="PS50005">
    <property type="entry name" value="TPR"/>
    <property type="match status" value="2"/>
</dbReference>
<organism evidence="9 10">
    <name type="scientific">Xylanibacter rarus</name>
    <dbReference type="NCBI Taxonomy" id="1676614"/>
    <lineage>
        <taxon>Bacteria</taxon>
        <taxon>Pseudomonadati</taxon>
        <taxon>Bacteroidota</taxon>
        <taxon>Bacteroidia</taxon>
        <taxon>Bacteroidales</taxon>
        <taxon>Prevotellaceae</taxon>
        <taxon>Xylanibacter</taxon>
    </lineage>
</organism>
<evidence type="ECO:0000313" key="10">
    <source>
        <dbReference type="Proteomes" id="UP000036951"/>
    </source>
</evidence>
<dbReference type="AlphaFoldDB" id="A0A8E1QXC8"/>
<evidence type="ECO:0008006" key="11">
    <source>
        <dbReference type="Google" id="ProtNLM"/>
    </source>
</evidence>
<dbReference type="InterPro" id="IPR011990">
    <property type="entry name" value="TPR-like_helical_dom_sf"/>
</dbReference>
<feature type="transmembrane region" description="Helical" evidence="8">
    <location>
        <begin position="364"/>
        <end position="387"/>
    </location>
</feature>
<keyword evidence="8" id="KW-1133">Transmembrane helix</keyword>
<evidence type="ECO:0000256" key="5">
    <source>
        <dbReference type="ARBA" id="ARBA00038253"/>
    </source>
</evidence>
<accession>A0A8E1QXC8</accession>
<dbReference type="InterPro" id="IPR051476">
    <property type="entry name" value="Bac_ResReg_Asp_Phosphatase"/>
</dbReference>
<dbReference type="Proteomes" id="UP000036951">
    <property type="component" value="Unassembled WGS sequence"/>
</dbReference>
<feature type="coiled-coil region" evidence="7">
    <location>
        <begin position="434"/>
        <end position="461"/>
    </location>
</feature>
<keyword evidence="3" id="KW-0677">Repeat</keyword>
<comment type="subcellular location">
    <subcellularLocation>
        <location evidence="1">Cytoplasm</location>
    </subcellularLocation>
</comment>
<dbReference type="PANTHER" id="PTHR46630:SF1">
    <property type="entry name" value="TETRATRICOPEPTIDE REPEAT PROTEIN 29"/>
    <property type="match status" value="1"/>
</dbReference>
<evidence type="ECO:0000256" key="4">
    <source>
        <dbReference type="ARBA" id="ARBA00022803"/>
    </source>
</evidence>
<keyword evidence="2" id="KW-0963">Cytoplasm</keyword>
<dbReference type="PANTHER" id="PTHR46630">
    <property type="entry name" value="TETRATRICOPEPTIDE REPEAT PROTEIN 29"/>
    <property type="match status" value="1"/>
</dbReference>
<dbReference type="OrthoDB" id="1070114at2"/>
<proteinExistence type="inferred from homology"/>
<name>A0A8E1QXC8_9BACT</name>
<dbReference type="Pfam" id="PF13176">
    <property type="entry name" value="TPR_7"/>
    <property type="match status" value="1"/>
</dbReference>
<feature type="repeat" description="TPR" evidence="6">
    <location>
        <begin position="182"/>
        <end position="215"/>
    </location>
</feature>
<gene>
    <name evidence="9" type="ORF">ACU52_12335</name>
</gene>
<keyword evidence="8" id="KW-0812">Transmembrane</keyword>
<keyword evidence="10" id="KW-1185">Reference proteome</keyword>
<comment type="caution">
    <text evidence="9">The sequence shown here is derived from an EMBL/GenBank/DDBJ whole genome shotgun (WGS) entry which is preliminary data.</text>
</comment>
<evidence type="ECO:0000256" key="2">
    <source>
        <dbReference type="ARBA" id="ARBA00022490"/>
    </source>
</evidence>
<keyword evidence="7" id="KW-0175">Coiled coil</keyword>